<reference evidence="7 8" key="1">
    <citation type="submission" date="2014-07" db="EMBL/GenBank/DDBJ databases">
        <authorList>
            <person name="Wibberg Daniel"/>
        </authorList>
    </citation>
    <scope>NUCLEOTIDE SEQUENCE [LARGE SCALE GENOMIC DNA]</scope>
</reference>
<comment type="similarity">
    <text evidence="1 4">Belongs to the 1-acyl-sn-glycerol-3-phosphate acyltransferase family.</text>
</comment>
<keyword evidence="5" id="KW-1133">Transmembrane helix</keyword>
<dbReference type="Pfam" id="PF01553">
    <property type="entry name" value="Acyltransferase"/>
    <property type="match status" value="1"/>
</dbReference>
<keyword evidence="4" id="KW-0443">Lipid metabolism</keyword>
<dbReference type="AlphaFoldDB" id="A0A090IUJ5"/>
<organism evidence="7 8">
    <name type="scientific">Caldibacillus thermoamylovorans</name>
    <dbReference type="NCBI Taxonomy" id="35841"/>
    <lineage>
        <taxon>Bacteria</taxon>
        <taxon>Bacillati</taxon>
        <taxon>Bacillota</taxon>
        <taxon>Bacilli</taxon>
        <taxon>Bacillales</taxon>
        <taxon>Bacillaceae</taxon>
        <taxon>Caldibacillus</taxon>
    </lineage>
</organism>
<dbReference type="NCBIfam" id="TIGR00530">
    <property type="entry name" value="AGP_acyltrn"/>
    <property type="match status" value="1"/>
</dbReference>
<accession>A0A090IUJ5</accession>
<dbReference type="InterPro" id="IPR002123">
    <property type="entry name" value="Plipid/glycerol_acylTrfase"/>
</dbReference>
<dbReference type="EC" id="2.3.1.51" evidence="4"/>
<dbReference type="GO" id="GO:0016020">
    <property type="term" value="C:membrane"/>
    <property type="evidence" value="ECO:0007669"/>
    <property type="project" value="InterPro"/>
</dbReference>
<evidence type="ECO:0000313" key="7">
    <source>
        <dbReference type="EMBL" id="CEE01751.1"/>
    </source>
</evidence>
<keyword evidence="4" id="KW-0594">Phospholipid biosynthesis</keyword>
<dbReference type="InterPro" id="IPR004552">
    <property type="entry name" value="AGP_acyltrans"/>
</dbReference>
<evidence type="ECO:0000256" key="2">
    <source>
        <dbReference type="ARBA" id="ARBA00022679"/>
    </source>
</evidence>
<dbReference type="EMBL" id="CCRF01000061">
    <property type="protein sequence ID" value="CEE01751.1"/>
    <property type="molecule type" value="Genomic_DNA"/>
</dbReference>
<keyword evidence="4" id="KW-0444">Lipid biosynthesis</keyword>
<sequence>MYSFLGKIAAFILKVFSKITVKNLDNLPKDTGFIIACNHIGWVDIVGLGVALLPRQIHFMAKKELFKRKPVAKFLTSLNAFPVDRKNPGTSSIKTPVKLLKEGNIVGIFPSGTRNDHAPIKRGAVTIANLAKVPIVPCAYSGPTNIKDVLKRKKINIIIGEPMTISVKGKEELLQKTDELSKQIHKLETEIISIKK</sequence>
<feature type="transmembrane region" description="Helical" evidence="5">
    <location>
        <begin position="33"/>
        <end position="53"/>
    </location>
</feature>
<dbReference type="KEGG" id="bthv:CQJ30_10335"/>
<dbReference type="PANTHER" id="PTHR10434:SF40">
    <property type="entry name" value="1-ACYL-SN-GLYCEROL-3-PHOSPHATE ACYLTRANSFERASE"/>
    <property type="match status" value="1"/>
</dbReference>
<keyword evidence="4" id="KW-1208">Phospholipid metabolism</keyword>
<evidence type="ECO:0000313" key="8">
    <source>
        <dbReference type="Proteomes" id="UP000040576"/>
    </source>
</evidence>
<evidence type="ECO:0000256" key="3">
    <source>
        <dbReference type="ARBA" id="ARBA00023315"/>
    </source>
</evidence>
<dbReference type="PANTHER" id="PTHR10434">
    <property type="entry name" value="1-ACYL-SN-GLYCEROL-3-PHOSPHATE ACYLTRANSFERASE"/>
    <property type="match status" value="1"/>
</dbReference>
<dbReference type="GO" id="GO:0003841">
    <property type="term" value="F:1-acylglycerol-3-phosphate O-acyltransferase activity"/>
    <property type="evidence" value="ECO:0007669"/>
    <property type="project" value="UniProtKB-UniRule"/>
</dbReference>
<keyword evidence="8" id="KW-1185">Reference proteome</keyword>
<keyword evidence="5" id="KW-0812">Transmembrane</keyword>
<feature type="domain" description="Phospholipid/glycerol acyltransferase" evidence="6">
    <location>
        <begin position="33"/>
        <end position="143"/>
    </location>
</feature>
<gene>
    <name evidence="7" type="primary">plsC</name>
    <name evidence="7" type="ORF">BT1A1_1929</name>
</gene>
<dbReference type="Proteomes" id="UP000040576">
    <property type="component" value="Unassembled WGS sequence"/>
</dbReference>
<protein>
    <recommendedName>
        <fullName evidence="4">1-acyl-sn-glycerol-3-phosphate acyltransferase</fullName>
        <ecNumber evidence="4">2.3.1.51</ecNumber>
    </recommendedName>
</protein>
<dbReference type="RefSeq" id="WP_034770467.1">
    <property type="nucleotide sequence ID" value="NZ_CCRF01000061.1"/>
</dbReference>
<dbReference type="CDD" id="cd07989">
    <property type="entry name" value="LPLAT_AGPAT-like"/>
    <property type="match status" value="1"/>
</dbReference>
<comment type="catalytic activity">
    <reaction evidence="4">
        <text>a 1-acyl-sn-glycero-3-phosphate + an acyl-CoA = a 1,2-diacyl-sn-glycero-3-phosphate + CoA</text>
        <dbReference type="Rhea" id="RHEA:19709"/>
        <dbReference type="ChEBI" id="CHEBI:57287"/>
        <dbReference type="ChEBI" id="CHEBI:57970"/>
        <dbReference type="ChEBI" id="CHEBI:58342"/>
        <dbReference type="ChEBI" id="CHEBI:58608"/>
        <dbReference type="EC" id="2.3.1.51"/>
    </reaction>
</comment>
<evidence type="ECO:0000256" key="5">
    <source>
        <dbReference type="SAM" id="Phobius"/>
    </source>
</evidence>
<keyword evidence="3 4" id="KW-0012">Acyltransferase</keyword>
<evidence type="ECO:0000256" key="1">
    <source>
        <dbReference type="ARBA" id="ARBA00008655"/>
    </source>
</evidence>
<dbReference type="GO" id="GO:0006654">
    <property type="term" value="P:phosphatidic acid biosynthetic process"/>
    <property type="evidence" value="ECO:0007669"/>
    <property type="project" value="TreeGrafter"/>
</dbReference>
<keyword evidence="2 4" id="KW-0808">Transferase</keyword>
<evidence type="ECO:0000256" key="4">
    <source>
        <dbReference type="RuleBase" id="RU361267"/>
    </source>
</evidence>
<keyword evidence="5" id="KW-0472">Membrane</keyword>
<comment type="domain">
    <text evidence="4">The HXXXXD motif is essential for acyltransferase activity and may constitute the binding site for the phosphate moiety of the glycerol-3-phosphate.</text>
</comment>
<name>A0A090IUJ5_9BACI</name>
<dbReference type="SMART" id="SM00563">
    <property type="entry name" value="PlsC"/>
    <property type="match status" value="1"/>
</dbReference>
<dbReference type="SUPFAM" id="SSF69593">
    <property type="entry name" value="Glycerol-3-phosphate (1)-acyltransferase"/>
    <property type="match status" value="1"/>
</dbReference>
<proteinExistence type="inferred from homology"/>
<evidence type="ECO:0000259" key="6">
    <source>
        <dbReference type="SMART" id="SM00563"/>
    </source>
</evidence>